<sequence>VDAPVNINNAFNASNIHVTDVILVINNNIKQICINCKRLLLLRVFITRNGYYKKNVGNKFVKESALFKKIKIQEFDSVFNDDYGDSNEIKIENVNKIMNRKFAIT</sequence>
<comment type="caution">
    <text evidence="1">The sequence shown here is derived from an EMBL/GenBank/DDBJ whole genome shotgun (WGS) entry which is preliminary data.</text>
</comment>
<dbReference type="Proteomes" id="UP000887458">
    <property type="component" value="Unassembled WGS sequence"/>
</dbReference>
<gene>
    <name evidence="1" type="ORF">DERP_000890</name>
</gene>
<reference evidence="1 2" key="2">
    <citation type="journal article" date="2022" name="Mol. Biol. Evol.">
        <title>Comparative Genomics Reveals Insights into the Divergent Evolution of Astigmatic Mites and Household Pest Adaptations.</title>
        <authorList>
            <person name="Xiong Q."/>
            <person name="Wan A.T."/>
            <person name="Liu X."/>
            <person name="Fung C.S."/>
            <person name="Xiao X."/>
            <person name="Malainual N."/>
            <person name="Hou J."/>
            <person name="Wang L."/>
            <person name="Wang M."/>
            <person name="Yang K.Y."/>
            <person name="Cui Y."/>
            <person name="Leung E.L."/>
            <person name="Nong W."/>
            <person name="Shin S.K."/>
            <person name="Au S.W."/>
            <person name="Jeong K.Y."/>
            <person name="Chew F.T."/>
            <person name="Hui J.H."/>
            <person name="Leung T.F."/>
            <person name="Tungtrongchitr A."/>
            <person name="Zhong N."/>
            <person name="Liu Z."/>
            <person name="Tsui S.K."/>
        </authorList>
    </citation>
    <scope>NUCLEOTIDE SEQUENCE [LARGE SCALE GENOMIC DNA]</scope>
    <source>
        <strain evidence="1">Derp</strain>
    </source>
</reference>
<proteinExistence type="predicted"/>
<keyword evidence="2" id="KW-1185">Reference proteome</keyword>
<dbReference type="EMBL" id="NJHN03000047">
    <property type="protein sequence ID" value="KAH9420464.1"/>
    <property type="molecule type" value="Genomic_DNA"/>
</dbReference>
<evidence type="ECO:0000313" key="1">
    <source>
        <dbReference type="EMBL" id="KAH9420464.1"/>
    </source>
</evidence>
<reference evidence="1 2" key="1">
    <citation type="journal article" date="2018" name="J. Allergy Clin. Immunol.">
        <title>High-quality assembly of Dermatophagoides pteronyssinus genome and transcriptome reveals a wide range of novel allergens.</title>
        <authorList>
            <person name="Liu X.Y."/>
            <person name="Yang K.Y."/>
            <person name="Wang M.Q."/>
            <person name="Kwok J.S."/>
            <person name="Zeng X."/>
            <person name="Yang Z."/>
            <person name="Xiao X.J."/>
            <person name="Lau C.P."/>
            <person name="Li Y."/>
            <person name="Huang Z.M."/>
            <person name="Ba J.G."/>
            <person name="Yim A.K."/>
            <person name="Ouyang C.Y."/>
            <person name="Ngai S.M."/>
            <person name="Chan T.F."/>
            <person name="Leung E.L."/>
            <person name="Liu L."/>
            <person name="Liu Z.G."/>
            <person name="Tsui S.K."/>
        </authorList>
    </citation>
    <scope>NUCLEOTIDE SEQUENCE [LARGE SCALE GENOMIC DNA]</scope>
    <source>
        <strain evidence="1">Derp</strain>
    </source>
</reference>
<accession>A0ABQ8JCY8</accession>
<feature type="non-terminal residue" evidence="1">
    <location>
        <position position="1"/>
    </location>
</feature>
<organism evidence="1 2">
    <name type="scientific">Dermatophagoides pteronyssinus</name>
    <name type="common">European house dust mite</name>
    <dbReference type="NCBI Taxonomy" id="6956"/>
    <lineage>
        <taxon>Eukaryota</taxon>
        <taxon>Metazoa</taxon>
        <taxon>Ecdysozoa</taxon>
        <taxon>Arthropoda</taxon>
        <taxon>Chelicerata</taxon>
        <taxon>Arachnida</taxon>
        <taxon>Acari</taxon>
        <taxon>Acariformes</taxon>
        <taxon>Sarcoptiformes</taxon>
        <taxon>Astigmata</taxon>
        <taxon>Psoroptidia</taxon>
        <taxon>Analgoidea</taxon>
        <taxon>Pyroglyphidae</taxon>
        <taxon>Dermatophagoidinae</taxon>
        <taxon>Dermatophagoides</taxon>
    </lineage>
</organism>
<name>A0ABQ8JCY8_DERPT</name>
<evidence type="ECO:0000313" key="2">
    <source>
        <dbReference type="Proteomes" id="UP000887458"/>
    </source>
</evidence>
<protein>
    <submittedName>
        <fullName evidence="1">Uncharacterized protein</fullName>
    </submittedName>
</protein>